<evidence type="ECO:0000313" key="2">
    <source>
        <dbReference type="Proteomes" id="UP001527925"/>
    </source>
</evidence>
<name>A0ABR4N1Q4_9FUNG</name>
<organism evidence="1 2">
    <name type="scientific">Polyrhizophydium stewartii</name>
    <dbReference type="NCBI Taxonomy" id="2732419"/>
    <lineage>
        <taxon>Eukaryota</taxon>
        <taxon>Fungi</taxon>
        <taxon>Fungi incertae sedis</taxon>
        <taxon>Chytridiomycota</taxon>
        <taxon>Chytridiomycota incertae sedis</taxon>
        <taxon>Chytridiomycetes</taxon>
        <taxon>Rhizophydiales</taxon>
        <taxon>Rhizophydiales incertae sedis</taxon>
        <taxon>Polyrhizophydium</taxon>
    </lineage>
</organism>
<protein>
    <submittedName>
        <fullName evidence="1">Uncharacterized protein</fullName>
    </submittedName>
</protein>
<reference evidence="1 2" key="1">
    <citation type="submission" date="2023-09" db="EMBL/GenBank/DDBJ databases">
        <title>Pangenome analysis of Batrachochytrium dendrobatidis and related Chytrids.</title>
        <authorList>
            <person name="Yacoub M.N."/>
            <person name="Stajich J.E."/>
            <person name="James T.Y."/>
        </authorList>
    </citation>
    <scope>NUCLEOTIDE SEQUENCE [LARGE SCALE GENOMIC DNA]</scope>
    <source>
        <strain evidence="1 2">JEL0888</strain>
    </source>
</reference>
<dbReference type="EMBL" id="JADGIZ020000046">
    <property type="protein sequence ID" value="KAL2913451.1"/>
    <property type="molecule type" value="Genomic_DNA"/>
</dbReference>
<sequence>MLNKLARAIVAGCQDLHANRSAASVLAHRAELVAAAIANQRSKVQTQAHDYNRAAAGSALRAIHLFMIKTASMNPMRQVLLTSKMANAIRGFDAQLVQQQQQMLQLAVRLQADAVSHGVLLDKSRLSALMELFMSGVEAKLSQQRHFYD</sequence>
<accession>A0ABR4N1Q4</accession>
<comment type="caution">
    <text evidence="1">The sequence shown here is derived from an EMBL/GenBank/DDBJ whole genome shotgun (WGS) entry which is preliminary data.</text>
</comment>
<gene>
    <name evidence="1" type="ORF">HK105_207063</name>
</gene>
<proteinExistence type="predicted"/>
<dbReference type="Proteomes" id="UP001527925">
    <property type="component" value="Unassembled WGS sequence"/>
</dbReference>
<keyword evidence="2" id="KW-1185">Reference proteome</keyword>
<evidence type="ECO:0000313" key="1">
    <source>
        <dbReference type="EMBL" id="KAL2913451.1"/>
    </source>
</evidence>